<protein>
    <recommendedName>
        <fullName evidence="4">Poly-beta-1,6-N-acetyl-D-glucosamine biosynthesis protein PgaD</fullName>
    </recommendedName>
</protein>
<keyword evidence="1" id="KW-0472">Membrane</keyword>
<evidence type="ECO:0000313" key="3">
    <source>
        <dbReference type="Proteomes" id="UP001330434"/>
    </source>
</evidence>
<gene>
    <name evidence="2" type="ORF">Bealeia1_00155</name>
</gene>
<keyword evidence="1" id="KW-1133">Transmembrane helix</keyword>
<feature type="transmembrane region" description="Helical" evidence="1">
    <location>
        <begin position="45"/>
        <end position="67"/>
    </location>
</feature>
<evidence type="ECO:0008006" key="4">
    <source>
        <dbReference type="Google" id="ProtNLM"/>
    </source>
</evidence>
<keyword evidence="1" id="KW-0812">Transmembrane</keyword>
<dbReference type="RefSeq" id="WP_331256546.1">
    <property type="nucleotide sequence ID" value="NZ_CP133270.1"/>
</dbReference>
<feature type="transmembrane region" description="Helical" evidence="1">
    <location>
        <begin position="12"/>
        <end position="33"/>
    </location>
</feature>
<accession>A0ABZ2C2V4</accession>
<proteinExistence type="predicted"/>
<sequence length="128" mass="15265">MSERPPLKTYQVIIHTVMIIIGWLLYIFAWIYVFKYYPEHLNIGGILILISFCLGLSVTAFWVYHNIGIHKRKGSRKSINVTTYQYAQDWNEHKIHAIWDEVKKASQIHIHIDPEKKEKHFLIRKLYG</sequence>
<evidence type="ECO:0000256" key="1">
    <source>
        <dbReference type="SAM" id="Phobius"/>
    </source>
</evidence>
<reference evidence="2 3" key="1">
    <citation type="journal article" date="2024" name="Environ. Microbiol.">
        <title>Novel evolutionary insights on the interactions of the Holosporales (Alphaproteobacteria) with eukaryotic hosts from comparative genomics.</title>
        <authorList>
            <person name="Giovannini M."/>
            <person name="Petroni G."/>
            <person name="Castelli M."/>
        </authorList>
    </citation>
    <scope>NUCLEOTIDE SEQUENCE [LARGE SCALE GENOMIC DNA]</scope>
    <source>
        <strain evidence="2 3">US_Bl 15I1</strain>
    </source>
</reference>
<dbReference type="Proteomes" id="UP001330434">
    <property type="component" value="Chromosome"/>
</dbReference>
<organism evidence="2 3">
    <name type="scientific">Candidatus Bealeia paramacronuclearis</name>
    <dbReference type="NCBI Taxonomy" id="1921001"/>
    <lineage>
        <taxon>Bacteria</taxon>
        <taxon>Pseudomonadati</taxon>
        <taxon>Pseudomonadota</taxon>
        <taxon>Alphaproteobacteria</taxon>
        <taxon>Holosporales</taxon>
        <taxon>Holosporaceae</taxon>
        <taxon>Candidatus Bealeia</taxon>
    </lineage>
</organism>
<dbReference type="EMBL" id="CP133270">
    <property type="protein sequence ID" value="WVX65986.1"/>
    <property type="molecule type" value="Genomic_DNA"/>
</dbReference>
<name>A0ABZ2C2V4_9PROT</name>
<evidence type="ECO:0000313" key="2">
    <source>
        <dbReference type="EMBL" id="WVX65986.1"/>
    </source>
</evidence>
<keyword evidence="3" id="KW-1185">Reference proteome</keyword>